<comment type="catalytic activity">
    <reaction evidence="6 15">
        <text>N-terminal L-arginyl-[protein] + L-leucyl-tRNA(Leu) = N-terminal L-leucyl-L-arginyl-[protein] + tRNA(Leu) + H(+)</text>
        <dbReference type="Rhea" id="RHEA:50416"/>
        <dbReference type="Rhea" id="RHEA-COMP:9613"/>
        <dbReference type="Rhea" id="RHEA-COMP:9622"/>
        <dbReference type="Rhea" id="RHEA-COMP:12672"/>
        <dbReference type="Rhea" id="RHEA-COMP:12673"/>
        <dbReference type="ChEBI" id="CHEBI:15378"/>
        <dbReference type="ChEBI" id="CHEBI:64719"/>
        <dbReference type="ChEBI" id="CHEBI:78442"/>
        <dbReference type="ChEBI" id="CHEBI:78494"/>
        <dbReference type="ChEBI" id="CHEBI:133044"/>
        <dbReference type="EC" id="2.3.2.6"/>
    </reaction>
</comment>
<comment type="function">
    <text evidence="8 15">Functions in the N-end rule pathway of protein degradation where it conjugates Leu, Phe and, less efficiently, Met from aminoacyl-tRNAs to the N-termini of proteins containing an N-terminal arginine or lysine.</text>
</comment>
<dbReference type="HAMAP" id="MF_00688">
    <property type="entry name" value="Leu_Phe_trans"/>
    <property type="match status" value="1"/>
</dbReference>
<dbReference type="Gene3D" id="3.40.630.70">
    <property type="entry name" value="Leucyl/phenylalanyl-tRNA-protein transferase, C-terminal domain"/>
    <property type="match status" value="1"/>
</dbReference>
<evidence type="ECO:0000256" key="1">
    <source>
        <dbReference type="ARBA" id="ARBA00004496"/>
    </source>
</evidence>
<evidence type="ECO:0000256" key="4">
    <source>
        <dbReference type="ARBA" id="ARBA00023315"/>
    </source>
</evidence>
<comment type="catalytic activity">
    <reaction evidence="7 15">
        <text>N-terminal L-lysyl-[protein] + L-leucyl-tRNA(Leu) = N-terminal L-leucyl-L-lysyl-[protein] + tRNA(Leu) + H(+)</text>
        <dbReference type="Rhea" id="RHEA:12340"/>
        <dbReference type="Rhea" id="RHEA-COMP:9613"/>
        <dbReference type="Rhea" id="RHEA-COMP:9622"/>
        <dbReference type="Rhea" id="RHEA-COMP:12670"/>
        <dbReference type="Rhea" id="RHEA-COMP:12671"/>
        <dbReference type="ChEBI" id="CHEBI:15378"/>
        <dbReference type="ChEBI" id="CHEBI:65249"/>
        <dbReference type="ChEBI" id="CHEBI:78442"/>
        <dbReference type="ChEBI" id="CHEBI:78494"/>
        <dbReference type="ChEBI" id="CHEBI:133043"/>
        <dbReference type="EC" id="2.3.2.6"/>
    </reaction>
</comment>
<dbReference type="GO" id="GO:0008914">
    <property type="term" value="F:leucyl-tRNA--protein transferase activity"/>
    <property type="evidence" value="ECO:0007669"/>
    <property type="project" value="UniProtKB-UniRule"/>
</dbReference>
<dbReference type="InterPro" id="IPR016181">
    <property type="entry name" value="Acyl_CoA_acyltransferase"/>
</dbReference>
<comment type="subcellular location">
    <subcellularLocation>
        <location evidence="1 15">Cytoplasm</location>
    </subcellularLocation>
</comment>
<dbReference type="PANTHER" id="PTHR30098:SF2">
    <property type="entry name" value="LEUCYL_PHENYLALANYL-TRNA--PROTEIN TRANSFERASE"/>
    <property type="match status" value="1"/>
</dbReference>
<evidence type="ECO:0000256" key="6">
    <source>
        <dbReference type="ARBA" id="ARBA00050652"/>
    </source>
</evidence>
<dbReference type="Gene3D" id="3.30.70.3550">
    <property type="entry name" value="Leucyl/phenylalanyl-tRNA-protein transferase, N-terminal domain"/>
    <property type="match status" value="1"/>
</dbReference>
<evidence type="ECO:0000256" key="11">
    <source>
        <dbReference type="ARBA" id="ARBA00074372"/>
    </source>
</evidence>
<keyword evidence="2 15" id="KW-0963">Cytoplasm</keyword>
<evidence type="ECO:0000313" key="16">
    <source>
        <dbReference type="EMBL" id="KEQ31730.1"/>
    </source>
</evidence>
<dbReference type="EC" id="2.3.2.6" evidence="10 15"/>
<comment type="similarity">
    <text evidence="9 15">Belongs to the L/F-transferase family.</text>
</comment>
<organism evidence="16 17">
    <name type="scientific">Pedobacter antarcticus 4BY</name>
    <dbReference type="NCBI Taxonomy" id="1358423"/>
    <lineage>
        <taxon>Bacteria</taxon>
        <taxon>Pseudomonadati</taxon>
        <taxon>Bacteroidota</taxon>
        <taxon>Sphingobacteriia</taxon>
        <taxon>Sphingobacteriales</taxon>
        <taxon>Sphingobacteriaceae</taxon>
        <taxon>Pedobacter</taxon>
    </lineage>
</organism>
<gene>
    <name evidence="15" type="primary">aat</name>
    <name evidence="16" type="ORF">N180_16830</name>
</gene>
<dbReference type="GO" id="GO:0005737">
    <property type="term" value="C:cytoplasm"/>
    <property type="evidence" value="ECO:0007669"/>
    <property type="project" value="UniProtKB-SubCell"/>
</dbReference>
<dbReference type="GO" id="GO:0030163">
    <property type="term" value="P:protein catabolic process"/>
    <property type="evidence" value="ECO:0007669"/>
    <property type="project" value="UniProtKB-UniRule"/>
</dbReference>
<accession>A0A081PM07</accession>
<keyword evidence="4 15" id="KW-0012">Acyltransferase</keyword>
<evidence type="ECO:0000256" key="3">
    <source>
        <dbReference type="ARBA" id="ARBA00022679"/>
    </source>
</evidence>
<dbReference type="InterPro" id="IPR004616">
    <property type="entry name" value="Leu/Phe-tRNA_Trfase"/>
</dbReference>
<reference evidence="16 17" key="1">
    <citation type="journal article" date="1992" name="Int. J. Syst. Bacteriol.">
        <title>Sphingobacterium antarcticus sp. nov. a Psychrotrophic Bacterium from the Soils of Schirmacher Oasis, Antarctica.</title>
        <authorList>
            <person name="Shivaji S."/>
            <person name="Ray M.K."/>
            <person name="Rao N.S."/>
            <person name="Saiserr L."/>
            <person name="Jagannadham M.V."/>
            <person name="Kumar G.S."/>
            <person name="Reddy G."/>
            <person name="Bhargava P.M."/>
        </authorList>
    </citation>
    <scope>NUCLEOTIDE SEQUENCE [LARGE SCALE GENOMIC DNA]</scope>
    <source>
        <strain evidence="16 17">4BY</strain>
    </source>
</reference>
<comment type="catalytic activity">
    <reaction evidence="5 15">
        <text>L-phenylalanyl-tRNA(Phe) + an N-terminal L-alpha-aminoacyl-[protein] = an N-terminal L-phenylalanyl-L-alpha-aminoacyl-[protein] + tRNA(Phe)</text>
        <dbReference type="Rhea" id="RHEA:43632"/>
        <dbReference type="Rhea" id="RHEA-COMP:9668"/>
        <dbReference type="Rhea" id="RHEA-COMP:9699"/>
        <dbReference type="Rhea" id="RHEA-COMP:10636"/>
        <dbReference type="Rhea" id="RHEA-COMP:10637"/>
        <dbReference type="ChEBI" id="CHEBI:78442"/>
        <dbReference type="ChEBI" id="CHEBI:78531"/>
        <dbReference type="ChEBI" id="CHEBI:78597"/>
        <dbReference type="ChEBI" id="CHEBI:83561"/>
        <dbReference type="EC" id="2.3.2.6"/>
    </reaction>
</comment>
<evidence type="ECO:0000256" key="12">
    <source>
        <dbReference type="ARBA" id="ARBA00077136"/>
    </source>
</evidence>
<dbReference type="AlphaFoldDB" id="A0A081PM07"/>
<dbReference type="EMBL" id="JNFF01000004">
    <property type="protein sequence ID" value="KEQ31730.1"/>
    <property type="molecule type" value="Genomic_DNA"/>
</dbReference>
<dbReference type="Pfam" id="PF03588">
    <property type="entry name" value="Leu_Phe_trans"/>
    <property type="match status" value="1"/>
</dbReference>
<evidence type="ECO:0000313" key="17">
    <source>
        <dbReference type="Proteomes" id="UP000028007"/>
    </source>
</evidence>
<evidence type="ECO:0000256" key="14">
    <source>
        <dbReference type="ARBA" id="ARBA00083640"/>
    </source>
</evidence>
<name>A0A081PM07_9SPHI</name>
<dbReference type="SUPFAM" id="SSF55729">
    <property type="entry name" value="Acyl-CoA N-acyltransferases (Nat)"/>
    <property type="match status" value="1"/>
</dbReference>
<keyword evidence="17" id="KW-1185">Reference proteome</keyword>
<dbReference type="InterPro" id="IPR042203">
    <property type="entry name" value="Leu/Phe-tRNA_Trfase_C"/>
</dbReference>
<evidence type="ECO:0000256" key="7">
    <source>
        <dbReference type="ARBA" id="ARBA00051538"/>
    </source>
</evidence>
<dbReference type="eggNOG" id="COG2360">
    <property type="taxonomic scope" value="Bacteria"/>
</dbReference>
<keyword evidence="3 15" id="KW-0808">Transferase</keyword>
<sequence>MVFRIPEDELVFPDPGLAEDDGLLGIGGDLSVERLLLAYTNGIFPWFSEGDPICWYSPPERCVIFPAHIKISKSMRKIARDGIFRVSRNEAFREVIANCAQSPRKDQDGTWITNEMQNAYVALHEAGHAHSIEVWQDDKLAGGLYGLEINGCFCGESMFSLKSNASKTALIWLCTNPAYRLVDCQIQNDHLMSMGAEMISRSAYLSLLKKSGY</sequence>
<comment type="caution">
    <text evidence="16">The sequence shown here is derived from an EMBL/GenBank/DDBJ whole genome shotgun (WGS) entry which is preliminary data.</text>
</comment>
<evidence type="ECO:0000256" key="15">
    <source>
        <dbReference type="HAMAP-Rule" id="MF_00688"/>
    </source>
</evidence>
<protein>
    <recommendedName>
        <fullName evidence="11 15">Leucyl/phenylalanyl-tRNA--protein transferase</fullName>
        <ecNumber evidence="10 15">2.3.2.6</ecNumber>
    </recommendedName>
    <alternativeName>
        <fullName evidence="12 15">L/F-transferase</fullName>
    </alternativeName>
    <alternativeName>
        <fullName evidence="13 15">Leucyltransferase</fullName>
    </alternativeName>
    <alternativeName>
        <fullName evidence="14 15">Phenyalanyltransferase</fullName>
    </alternativeName>
</protein>
<dbReference type="InterPro" id="IPR042221">
    <property type="entry name" value="Leu/Phe-tRNA_Trfase_N"/>
</dbReference>
<evidence type="ECO:0000256" key="9">
    <source>
        <dbReference type="ARBA" id="ARBA00061535"/>
    </source>
</evidence>
<evidence type="ECO:0000256" key="10">
    <source>
        <dbReference type="ARBA" id="ARBA00066767"/>
    </source>
</evidence>
<dbReference type="FunFam" id="3.30.70.3550:FF:000001">
    <property type="entry name" value="Leucyl/phenylalanyl-tRNA--protein transferase"/>
    <property type="match status" value="1"/>
</dbReference>
<dbReference type="OrthoDB" id="9790282at2"/>
<dbReference type="RefSeq" id="WP_037437734.1">
    <property type="nucleotide sequence ID" value="NZ_JNFF01000004.1"/>
</dbReference>
<dbReference type="PANTHER" id="PTHR30098">
    <property type="entry name" value="LEUCYL/PHENYLALANYL-TRNA--PROTEIN TRANSFERASE"/>
    <property type="match status" value="1"/>
</dbReference>
<dbReference type="Proteomes" id="UP000028007">
    <property type="component" value="Unassembled WGS sequence"/>
</dbReference>
<dbReference type="NCBIfam" id="TIGR00667">
    <property type="entry name" value="aat"/>
    <property type="match status" value="1"/>
</dbReference>
<evidence type="ECO:0000256" key="13">
    <source>
        <dbReference type="ARBA" id="ARBA00077165"/>
    </source>
</evidence>
<evidence type="ECO:0000256" key="5">
    <source>
        <dbReference type="ARBA" id="ARBA00050607"/>
    </source>
</evidence>
<proteinExistence type="inferred from homology"/>
<evidence type="ECO:0000256" key="2">
    <source>
        <dbReference type="ARBA" id="ARBA00022490"/>
    </source>
</evidence>
<evidence type="ECO:0000256" key="8">
    <source>
        <dbReference type="ARBA" id="ARBA00054043"/>
    </source>
</evidence>